<evidence type="ECO:0000256" key="5">
    <source>
        <dbReference type="ARBA" id="ARBA00022793"/>
    </source>
</evidence>
<reference evidence="10 11" key="1">
    <citation type="journal article" date="2016" name="Nat. Commun.">
        <title>Thousands of microbial genomes shed light on interconnected biogeochemical processes in an aquifer system.</title>
        <authorList>
            <person name="Anantharaman K."/>
            <person name="Brown C.T."/>
            <person name="Hug L.A."/>
            <person name="Sharon I."/>
            <person name="Castelle C.J."/>
            <person name="Probst A.J."/>
            <person name="Thomas B.C."/>
            <person name="Singh A."/>
            <person name="Wilkins M.J."/>
            <person name="Karaoz U."/>
            <person name="Brodie E.L."/>
            <person name="Williams K.H."/>
            <person name="Hubbard S.S."/>
            <person name="Banfield J.F."/>
        </authorList>
    </citation>
    <scope>NUCLEOTIDE SEQUENCE [LARGE SCALE GENOMIC DNA]</scope>
</reference>
<comment type="pathway">
    <text evidence="2">Amino-acid biosynthesis; L-tryptophan biosynthesis; L-tryptophan from chorismate: step 4/5.</text>
</comment>
<evidence type="ECO:0000313" key="10">
    <source>
        <dbReference type="EMBL" id="OGF61382.1"/>
    </source>
</evidence>
<dbReference type="InterPro" id="IPR045186">
    <property type="entry name" value="Indole-3-glycerol_P_synth"/>
</dbReference>
<keyword evidence="5" id="KW-0210">Decarboxylase</keyword>
<keyword evidence="8" id="KW-0456">Lyase</keyword>
<dbReference type="AlphaFoldDB" id="A0A1F5VD64"/>
<dbReference type="FunFam" id="3.20.20.70:FF:000024">
    <property type="entry name" value="Indole-3-glycerol phosphate synthase"/>
    <property type="match status" value="1"/>
</dbReference>
<dbReference type="InterPro" id="IPR013798">
    <property type="entry name" value="Indole-3-glycerol_P_synth_dom"/>
</dbReference>
<dbReference type="PANTHER" id="PTHR22854">
    <property type="entry name" value="TRYPTOPHAN BIOSYNTHESIS PROTEIN"/>
    <property type="match status" value="1"/>
</dbReference>
<evidence type="ECO:0000259" key="9">
    <source>
        <dbReference type="Pfam" id="PF00218"/>
    </source>
</evidence>
<dbReference type="Pfam" id="PF00218">
    <property type="entry name" value="IGPS"/>
    <property type="match status" value="1"/>
</dbReference>
<dbReference type="EC" id="4.1.1.48" evidence="3"/>
<evidence type="ECO:0000256" key="1">
    <source>
        <dbReference type="ARBA" id="ARBA00001633"/>
    </source>
</evidence>
<evidence type="ECO:0000256" key="6">
    <source>
        <dbReference type="ARBA" id="ARBA00022822"/>
    </source>
</evidence>
<dbReference type="EMBL" id="MFGW01000197">
    <property type="protein sequence ID" value="OGF61382.1"/>
    <property type="molecule type" value="Genomic_DNA"/>
</dbReference>
<evidence type="ECO:0000256" key="8">
    <source>
        <dbReference type="ARBA" id="ARBA00023239"/>
    </source>
</evidence>
<accession>A0A1F5VD64</accession>
<dbReference type="SUPFAM" id="SSF51366">
    <property type="entry name" value="Ribulose-phoshate binding barrel"/>
    <property type="match status" value="1"/>
</dbReference>
<evidence type="ECO:0000256" key="2">
    <source>
        <dbReference type="ARBA" id="ARBA00004696"/>
    </source>
</evidence>
<organism evidence="10 11">
    <name type="scientific">Candidatus Fischerbacteria bacterium RBG_13_37_8</name>
    <dbReference type="NCBI Taxonomy" id="1817863"/>
    <lineage>
        <taxon>Bacteria</taxon>
        <taxon>Candidatus Fischeribacteriota</taxon>
    </lineage>
</organism>
<dbReference type="Gene3D" id="3.20.20.70">
    <property type="entry name" value="Aldolase class I"/>
    <property type="match status" value="1"/>
</dbReference>
<evidence type="ECO:0000256" key="3">
    <source>
        <dbReference type="ARBA" id="ARBA00012362"/>
    </source>
</evidence>
<sequence length="259" mass="28990">MSFLKNIVEKKKVQIGSLAVEIEKMTPAPIAKKSFSTAIGINNKLHLIAEIKRSCPSHGIIKHDLDIKEMVQAYEKGGASALSIITEQEYFKGSFKDIVEIKHHTSLPVLAKDFIIDVSQVTMAHYSGADAILLIMNILDDKTYRKLFTAATEKGMEVLAEVHSRDEITRAMSMPLTMIGVNRRNLNTLIIDKTKTEELASYLPERALKIAESGIDNKEEFAKFHELGYNACLIGSSIVRSNSPEYFIRELLSCNDDKE</sequence>
<dbReference type="PANTHER" id="PTHR22854:SF2">
    <property type="entry name" value="INDOLE-3-GLYCEROL-PHOSPHATE SYNTHASE"/>
    <property type="match status" value="1"/>
</dbReference>
<dbReference type="STRING" id="1817863.A2Y62_05775"/>
<dbReference type="InterPro" id="IPR013785">
    <property type="entry name" value="Aldolase_TIM"/>
</dbReference>
<dbReference type="Proteomes" id="UP000178943">
    <property type="component" value="Unassembled WGS sequence"/>
</dbReference>
<evidence type="ECO:0000256" key="7">
    <source>
        <dbReference type="ARBA" id="ARBA00023141"/>
    </source>
</evidence>
<dbReference type="UniPathway" id="UPA00035">
    <property type="reaction ID" value="UER00043"/>
</dbReference>
<protein>
    <recommendedName>
        <fullName evidence="3">indole-3-glycerol-phosphate synthase</fullName>
        <ecNumber evidence="3">4.1.1.48</ecNumber>
    </recommendedName>
</protein>
<dbReference type="GO" id="GO:0004425">
    <property type="term" value="F:indole-3-glycerol-phosphate synthase activity"/>
    <property type="evidence" value="ECO:0007669"/>
    <property type="project" value="UniProtKB-EC"/>
</dbReference>
<dbReference type="InterPro" id="IPR011060">
    <property type="entry name" value="RibuloseP-bd_barrel"/>
</dbReference>
<comment type="catalytic activity">
    <reaction evidence="1">
        <text>1-(2-carboxyphenylamino)-1-deoxy-D-ribulose 5-phosphate + H(+) = (1S,2R)-1-C-(indol-3-yl)glycerol 3-phosphate + CO2 + H2O</text>
        <dbReference type="Rhea" id="RHEA:23476"/>
        <dbReference type="ChEBI" id="CHEBI:15377"/>
        <dbReference type="ChEBI" id="CHEBI:15378"/>
        <dbReference type="ChEBI" id="CHEBI:16526"/>
        <dbReference type="ChEBI" id="CHEBI:58613"/>
        <dbReference type="ChEBI" id="CHEBI:58866"/>
        <dbReference type="EC" id="4.1.1.48"/>
    </reaction>
</comment>
<dbReference type="CDD" id="cd00331">
    <property type="entry name" value="IGPS"/>
    <property type="match status" value="1"/>
</dbReference>
<comment type="caution">
    <text evidence="10">The sequence shown here is derived from an EMBL/GenBank/DDBJ whole genome shotgun (WGS) entry which is preliminary data.</text>
</comment>
<feature type="domain" description="Indole-3-glycerol phosphate synthase" evidence="9">
    <location>
        <begin position="8"/>
        <end position="251"/>
    </location>
</feature>
<dbReference type="GO" id="GO:0004640">
    <property type="term" value="F:phosphoribosylanthranilate isomerase activity"/>
    <property type="evidence" value="ECO:0007669"/>
    <property type="project" value="TreeGrafter"/>
</dbReference>
<evidence type="ECO:0000256" key="4">
    <source>
        <dbReference type="ARBA" id="ARBA00022605"/>
    </source>
</evidence>
<proteinExistence type="predicted"/>
<name>A0A1F5VD64_9BACT</name>
<gene>
    <name evidence="10" type="ORF">A2Y62_05775</name>
</gene>
<keyword evidence="6" id="KW-0822">Tryptophan biosynthesis</keyword>
<keyword evidence="4" id="KW-0028">Amino-acid biosynthesis</keyword>
<evidence type="ECO:0000313" key="11">
    <source>
        <dbReference type="Proteomes" id="UP000178943"/>
    </source>
</evidence>
<keyword evidence="7" id="KW-0057">Aromatic amino acid biosynthesis</keyword>
<dbReference type="GO" id="GO:0000162">
    <property type="term" value="P:L-tryptophan biosynthetic process"/>
    <property type="evidence" value="ECO:0007669"/>
    <property type="project" value="UniProtKB-UniPathway"/>
</dbReference>